<evidence type="ECO:0000313" key="2">
    <source>
        <dbReference type="EMBL" id="KUK23236.1"/>
    </source>
</evidence>
<feature type="transmembrane region" description="Helical" evidence="1">
    <location>
        <begin position="12"/>
        <end position="30"/>
    </location>
</feature>
<dbReference type="RefSeq" id="WP_011943956.1">
    <property type="nucleotide sequence ID" value="NZ_DAITJQ010000001.1"/>
</dbReference>
<gene>
    <name evidence="2" type="ORF">XD57_0673</name>
</gene>
<dbReference type="Pfam" id="PF02681">
    <property type="entry name" value="DUF212"/>
    <property type="match status" value="1"/>
</dbReference>
<comment type="caution">
    <text evidence="2">The sequence shown here is derived from an EMBL/GenBank/DDBJ whole genome shotgun (WGS) entry which is preliminary data.</text>
</comment>
<keyword evidence="2" id="KW-0560">Oxidoreductase</keyword>
<proteinExistence type="predicted"/>
<dbReference type="Proteomes" id="UP000058636">
    <property type="component" value="Unassembled WGS sequence"/>
</dbReference>
<feature type="transmembrane region" description="Helical" evidence="1">
    <location>
        <begin position="98"/>
        <end position="116"/>
    </location>
</feature>
<dbReference type="GO" id="GO:0004601">
    <property type="term" value="F:peroxidase activity"/>
    <property type="evidence" value="ECO:0007669"/>
    <property type="project" value="UniProtKB-KW"/>
</dbReference>
<dbReference type="AlphaFoldDB" id="A0A101EQW1"/>
<evidence type="ECO:0000256" key="1">
    <source>
        <dbReference type="SAM" id="Phobius"/>
    </source>
</evidence>
<feature type="transmembrane region" description="Helical" evidence="1">
    <location>
        <begin position="68"/>
        <end position="86"/>
    </location>
</feature>
<reference evidence="2 3" key="1">
    <citation type="journal article" date="2015" name="MBio">
        <title>Genome-Resolved Metagenomic Analysis Reveals Roles for Candidate Phyla and Other Microbial Community Members in Biogeochemical Transformations in Oil Reservoirs.</title>
        <authorList>
            <person name="Hu P."/>
            <person name="Tom L."/>
            <person name="Singh A."/>
            <person name="Thomas B.C."/>
            <person name="Baker B.J."/>
            <person name="Piceno Y.M."/>
            <person name="Andersen G.L."/>
            <person name="Banfield J.F."/>
        </authorList>
    </citation>
    <scope>NUCLEOTIDE SEQUENCE [LARGE SCALE GENOMIC DNA]</scope>
    <source>
        <strain evidence="2">46_26</strain>
    </source>
</reference>
<keyword evidence="1" id="KW-0472">Membrane</keyword>
<sequence length="122" mass="13433">MLDVWKIFRSTPFTTAVISFLTAQFIKFLIKRDVKMLKSYGGMPSGHVATVSGLAWSLARSTGFDSPYTSIAAILLVIIFMDAIVLRPAVKKDLGHNFLEALAGLGLGMLIAHIFPARLHLW</sequence>
<dbReference type="OMA" id="DPNSGHT"/>
<organism evidence="2 3">
    <name type="scientific">Thermotoga petrophila</name>
    <dbReference type="NCBI Taxonomy" id="93929"/>
    <lineage>
        <taxon>Bacteria</taxon>
        <taxon>Thermotogati</taxon>
        <taxon>Thermotogota</taxon>
        <taxon>Thermotogae</taxon>
        <taxon>Thermotogales</taxon>
        <taxon>Thermotogaceae</taxon>
        <taxon>Thermotoga</taxon>
    </lineage>
</organism>
<dbReference type="PANTHER" id="PTHR31446:SF29">
    <property type="entry name" value="ACID PHOSPHATASE_VANADIUM-DEPENDENT HALOPEROXIDASE-RELATED PROTEIN"/>
    <property type="match status" value="1"/>
</dbReference>
<dbReference type="InterPro" id="IPR003832">
    <property type="entry name" value="DUF212"/>
</dbReference>
<accession>A0A101EQW1</accession>
<dbReference type="EMBL" id="LGFG01000039">
    <property type="protein sequence ID" value="KUK23236.1"/>
    <property type="molecule type" value="Genomic_DNA"/>
</dbReference>
<evidence type="ECO:0000313" key="3">
    <source>
        <dbReference type="Proteomes" id="UP000058636"/>
    </source>
</evidence>
<name>A0A101EQW1_9THEM</name>
<dbReference type="PANTHER" id="PTHR31446">
    <property type="entry name" value="ACID PHOSPHATASE/VANADIUM-DEPENDENT HALOPEROXIDASE-RELATED PROTEIN"/>
    <property type="match status" value="1"/>
</dbReference>
<keyword evidence="1" id="KW-0812">Transmembrane</keyword>
<keyword evidence="1" id="KW-1133">Transmembrane helix</keyword>
<protein>
    <submittedName>
        <fullName evidence="2">Acid phosphatase/vanadium-dependent haloperoxidase related protein</fullName>
    </submittedName>
</protein>
<keyword evidence="2" id="KW-0575">Peroxidase</keyword>
<dbReference type="PATRIC" id="fig|93930.3.peg.1522"/>